<evidence type="ECO:0000313" key="9">
    <source>
        <dbReference type="EMBL" id="MFC4819687.1"/>
    </source>
</evidence>
<dbReference type="InterPro" id="IPR008979">
    <property type="entry name" value="Galactose-bd-like_sf"/>
</dbReference>
<dbReference type="SUPFAM" id="SSF49785">
    <property type="entry name" value="Galactose-binding domain-like"/>
    <property type="match status" value="1"/>
</dbReference>
<protein>
    <submittedName>
        <fullName evidence="9">S8 family serine peptidase</fullName>
    </submittedName>
</protein>
<evidence type="ECO:0000256" key="3">
    <source>
        <dbReference type="ARBA" id="ARBA00022801"/>
    </source>
</evidence>
<evidence type="ECO:0000256" key="5">
    <source>
        <dbReference type="PROSITE-ProRule" id="PRU01240"/>
    </source>
</evidence>
<dbReference type="RefSeq" id="WP_380019482.1">
    <property type="nucleotide sequence ID" value="NZ_JBHSHD010000005.1"/>
</dbReference>
<dbReference type="PROSITE" id="PS00138">
    <property type="entry name" value="SUBTILASE_SER"/>
    <property type="match status" value="1"/>
</dbReference>
<dbReference type="Pfam" id="PF00082">
    <property type="entry name" value="Peptidase_S8"/>
    <property type="match status" value="1"/>
</dbReference>
<feature type="compositionally biased region" description="Acidic residues" evidence="6">
    <location>
        <begin position="482"/>
        <end position="491"/>
    </location>
</feature>
<dbReference type="PANTHER" id="PTHR43399:SF4">
    <property type="entry name" value="CELL WALL-ASSOCIATED PROTEASE"/>
    <property type="match status" value="1"/>
</dbReference>
<dbReference type="Gene3D" id="2.60.40.10">
    <property type="entry name" value="Immunoglobulins"/>
    <property type="match status" value="1"/>
</dbReference>
<evidence type="ECO:0000256" key="2">
    <source>
        <dbReference type="ARBA" id="ARBA00022670"/>
    </source>
</evidence>
<feature type="region of interest" description="Disordered" evidence="6">
    <location>
        <begin position="474"/>
        <end position="508"/>
    </location>
</feature>
<dbReference type="Gene3D" id="3.40.50.200">
    <property type="entry name" value="Peptidase S8/S53 domain"/>
    <property type="match status" value="1"/>
</dbReference>
<dbReference type="InterPro" id="IPR051048">
    <property type="entry name" value="Peptidase_S8/S53_subtilisin"/>
</dbReference>
<dbReference type="InterPro" id="IPR036852">
    <property type="entry name" value="Peptidase_S8/S53_dom_sf"/>
</dbReference>
<feature type="active site" description="Charge relay system" evidence="5">
    <location>
        <position position="557"/>
    </location>
</feature>
<feature type="domain" description="Peptidase S8/S53" evidence="8">
    <location>
        <begin position="310"/>
        <end position="628"/>
    </location>
</feature>
<dbReference type="Gene3D" id="2.60.120.200">
    <property type="match status" value="1"/>
</dbReference>
<dbReference type="PANTHER" id="PTHR43399">
    <property type="entry name" value="SUBTILISIN-RELATED"/>
    <property type="match status" value="1"/>
</dbReference>
<sequence>MRKPIATAILAALAAAGAGATNPSPAAPLDAERNLLQFSAHPFDTQRDVLRAPAPFSDAVPSGARLQLVQFTGPVRQEWLDALVARGITPVQYVASNGYIVWADEAAQARLDGLRGSASWLQFSAPFHGFLKVDPGLSRRLAAAASGDEEVDVTVQVYAHAGVEETQRFVQGKAVLPVAQRGPLGPGAATLAWAPVLKFRNLPLRVRLADVPAIAQRADVTFVGERLPTRLFDEKQALIMSGDFAPGIASPSYLQFLLDRGFSQTPSDYPIVDVTDSTIDEGGTGNTVLDTEDEMLHELGDVTRPVRVAYFRNCSSRPDNQVGAADGHGSLNAGVIAGYDQREGYPYRDADGQQLGLGINPFARVGSTTIFVSAPPSYDVNGCDGNDQGVIRANAAGGAKISSNSWGSAASGTYGERDQLYDAAVRDVDVDAAGSQPMIYVVSAANDGPGISSVGSPGSAKNVITVGASENLRPFNSPQDICPDDGSDAADDPQSVAGFSSRGPVPGQRVKPEVIAPGTHIQAGASVYSGFQGGGVCIRYYPESPEQTEFAASSGTSHSAPAISGAASLAYWWIEHGGAGDAAGRLEEIGGSRAPSPAMMKAWLIAHPSYLTGAYANDNLPSNAQGYGMPNLGDMFDATPKVLLDQSEVFDGSGETRSYAWGVADPTRPVRIALAYTDAPGALGTSPQVNDLDLEVEIGGQTYLGNRFDHQWSVTGGDPDARNNYEAVFLPTGTIGDLTIRVKASNVAGDGVPGSGDATDQDFALVCSNCSQQPSFSLTAAQSAMQVCTSGERTAAVHLHPIVGFAGAVSLSASGNPAGTSATFDPNPATPPADSTLSVAATAAAVPGRYPLQIRAASGSIEKTLDLELGVFDVPPATPGDESPIDGSADVSPTPTFTWSAAAGAYDYRVEIATDADFTNIVLSHQTTDTAWTVGSGEALDSSARYWWRVIAQNPCGDSGPAAPASDTIFGDGFDSRPAVAGHEFTTLAIPGDCPVDATTQVLFDDDLENGAAGWTHGAAGGSVDGWSLGAAANSGEHAWQANAPASGTVNDQWLISPSLALPADLDTLSLKFWSRQALKSGGAGSCNDAAIVEASTDGGVVWTQLTTPLTDPFDGTVSGAFGNPLSGRQAWCGDPQAYLKSVVDVQSLAGRTAKFRFRLGHDRFPHRAGPNWAIDDVKLTGCTP</sequence>
<dbReference type="Proteomes" id="UP001595886">
    <property type="component" value="Unassembled WGS sequence"/>
</dbReference>
<comment type="caution">
    <text evidence="9">The sequence shown here is derived from an EMBL/GenBank/DDBJ whole genome shotgun (WGS) entry which is preliminary data.</text>
</comment>
<comment type="similarity">
    <text evidence="1 5">Belongs to the peptidase S8 family.</text>
</comment>
<dbReference type="InterPro" id="IPR023828">
    <property type="entry name" value="Peptidase_S8_Ser-AS"/>
</dbReference>
<dbReference type="InterPro" id="IPR013783">
    <property type="entry name" value="Ig-like_fold"/>
</dbReference>
<proteinExistence type="inferred from homology"/>
<accession>A0ABV9QW42</accession>
<keyword evidence="4 5" id="KW-0720">Serine protease</keyword>
<dbReference type="Gene3D" id="2.60.120.380">
    <property type="match status" value="1"/>
</dbReference>
<name>A0ABV9QW42_9GAMM</name>
<keyword evidence="7" id="KW-0732">Signal</keyword>
<dbReference type="EMBL" id="JBHSHD010000005">
    <property type="protein sequence ID" value="MFC4819687.1"/>
    <property type="molecule type" value="Genomic_DNA"/>
</dbReference>
<organism evidence="9 10">
    <name type="scientific">Dokdonella ginsengisoli</name>
    <dbReference type="NCBI Taxonomy" id="363846"/>
    <lineage>
        <taxon>Bacteria</taxon>
        <taxon>Pseudomonadati</taxon>
        <taxon>Pseudomonadota</taxon>
        <taxon>Gammaproteobacteria</taxon>
        <taxon>Lysobacterales</taxon>
        <taxon>Rhodanobacteraceae</taxon>
        <taxon>Dokdonella</taxon>
    </lineage>
</organism>
<keyword evidence="10" id="KW-1185">Reference proteome</keyword>
<feature type="signal peptide" evidence="7">
    <location>
        <begin position="1"/>
        <end position="26"/>
    </location>
</feature>
<feature type="active site" description="Charge relay system" evidence="5">
    <location>
        <position position="328"/>
    </location>
</feature>
<dbReference type="PROSITE" id="PS51892">
    <property type="entry name" value="SUBTILASE"/>
    <property type="match status" value="1"/>
</dbReference>
<evidence type="ECO:0000256" key="1">
    <source>
        <dbReference type="ARBA" id="ARBA00011073"/>
    </source>
</evidence>
<gene>
    <name evidence="9" type="ORF">ACFO6Q_05105</name>
</gene>
<dbReference type="InterPro" id="IPR000209">
    <property type="entry name" value="Peptidase_S8/S53_dom"/>
</dbReference>
<evidence type="ECO:0000256" key="7">
    <source>
        <dbReference type="SAM" id="SignalP"/>
    </source>
</evidence>
<feature type="chain" id="PRO_5045102482" evidence="7">
    <location>
        <begin position="27"/>
        <end position="1185"/>
    </location>
</feature>
<reference evidence="10" key="1">
    <citation type="journal article" date="2019" name="Int. J. Syst. Evol. Microbiol.">
        <title>The Global Catalogue of Microorganisms (GCM) 10K type strain sequencing project: providing services to taxonomists for standard genome sequencing and annotation.</title>
        <authorList>
            <consortium name="The Broad Institute Genomics Platform"/>
            <consortium name="The Broad Institute Genome Sequencing Center for Infectious Disease"/>
            <person name="Wu L."/>
            <person name="Ma J."/>
        </authorList>
    </citation>
    <scope>NUCLEOTIDE SEQUENCE [LARGE SCALE GENOMIC DNA]</scope>
    <source>
        <strain evidence="10">CCUG 30340</strain>
    </source>
</reference>
<keyword evidence="3 5" id="KW-0378">Hydrolase</keyword>
<evidence type="ECO:0000259" key="8">
    <source>
        <dbReference type="Pfam" id="PF00082"/>
    </source>
</evidence>
<evidence type="ECO:0000256" key="4">
    <source>
        <dbReference type="ARBA" id="ARBA00022825"/>
    </source>
</evidence>
<dbReference type="SUPFAM" id="SSF52743">
    <property type="entry name" value="Subtilisin-like"/>
    <property type="match status" value="1"/>
</dbReference>
<evidence type="ECO:0000313" key="10">
    <source>
        <dbReference type="Proteomes" id="UP001595886"/>
    </source>
</evidence>
<feature type="active site" description="Charge relay system" evidence="5">
    <location>
        <position position="259"/>
    </location>
</feature>
<evidence type="ECO:0000256" key="6">
    <source>
        <dbReference type="SAM" id="MobiDB-lite"/>
    </source>
</evidence>
<keyword evidence="2 5" id="KW-0645">Protease</keyword>